<evidence type="ECO:0000259" key="1">
    <source>
        <dbReference type="Pfam" id="PF14311"/>
    </source>
</evidence>
<feature type="domain" description="Treble clef zinc finger" evidence="1">
    <location>
        <begin position="226"/>
        <end position="283"/>
    </location>
</feature>
<dbReference type="Pfam" id="PF14311">
    <property type="entry name" value="DUF4379"/>
    <property type="match status" value="4"/>
</dbReference>
<feature type="domain" description="Treble clef zinc finger" evidence="1">
    <location>
        <begin position="81"/>
        <end position="135"/>
    </location>
</feature>
<evidence type="ECO:0000313" key="2">
    <source>
        <dbReference type="EMBL" id="KKL94087.1"/>
    </source>
</evidence>
<proteinExistence type="predicted"/>
<organism evidence="2">
    <name type="scientific">marine sediment metagenome</name>
    <dbReference type="NCBI Taxonomy" id="412755"/>
    <lineage>
        <taxon>unclassified sequences</taxon>
        <taxon>metagenomes</taxon>
        <taxon>ecological metagenomes</taxon>
    </lineage>
</organism>
<reference evidence="2" key="1">
    <citation type="journal article" date="2015" name="Nature">
        <title>Complex archaea that bridge the gap between prokaryotes and eukaryotes.</title>
        <authorList>
            <person name="Spang A."/>
            <person name="Saw J.H."/>
            <person name="Jorgensen S.L."/>
            <person name="Zaremba-Niedzwiedzka K."/>
            <person name="Martijn J."/>
            <person name="Lind A.E."/>
            <person name="van Eijk R."/>
            <person name="Schleper C."/>
            <person name="Guy L."/>
            <person name="Ettema T.J."/>
        </authorList>
    </citation>
    <scope>NUCLEOTIDE SEQUENCE</scope>
</reference>
<protein>
    <recommendedName>
        <fullName evidence="1">Treble clef zinc finger domain-containing protein</fullName>
    </recommendedName>
</protein>
<name>A0A0F9J4H9_9ZZZZ</name>
<gene>
    <name evidence="2" type="ORF">LCGC14_1868190</name>
</gene>
<accession>A0A0F9J4H9</accession>
<dbReference type="EMBL" id="LAZR01019018">
    <property type="protein sequence ID" value="KKL94087.1"/>
    <property type="molecule type" value="Genomic_DNA"/>
</dbReference>
<feature type="domain" description="Treble clef zinc finger" evidence="1">
    <location>
        <begin position="10"/>
        <end position="63"/>
    </location>
</feature>
<feature type="domain" description="Treble clef zinc finger" evidence="1">
    <location>
        <begin position="153"/>
        <end position="208"/>
    </location>
</feature>
<comment type="caution">
    <text evidence="2">The sequence shown here is derived from an EMBL/GenBank/DDBJ whole genome shotgun (WGS) entry which is preliminary data.</text>
</comment>
<dbReference type="InterPro" id="IPR025487">
    <property type="entry name" value="DUF4379"/>
</dbReference>
<dbReference type="PANTHER" id="PTHR37317:SF1">
    <property type="entry name" value="ZINC-RIBBON DOMAIN-CONTAINING PROTEIN-RELATED"/>
    <property type="match status" value="1"/>
</dbReference>
<sequence length="437" mass="51452">MSLLSTRQKLLMEWDSTKNTIPFESAANCYRAWWKCSRDPHHVWQTQLSNRARLGSGCPICSNSKACPCGCNSLGVLYPELCDQWSSKNNKLPTEFLPGSGKKVWWVCPKDPHHEWIATISDRTTKHSGCPICSNYKICPCGCNSLASKRPDIAQEWDYEQNTKTPQQVPYSSGAKVWWTCSKYPHHKWKTSVDHRNRFNTGCPYCKNTRVCPCGCNSLAQRFPKIAEEWDHQKNNKLPKEYTYQSTIKVWWVCPKNSLHNWKTAIYYRTSPKQLTGCPFCNESQGEKRIIVILNDLDISWKREKRFSDCVYKQTLPYDLYLPDYDILIEFDGMHHFKKNRYYDKDFLIRDLIKTIYARNRYFLRISYEEITDLENIITNFITDVINNDITTGFYYNYGQKNLSNNITEIYRHHECCTLDNIQKTREQLLLLFEVDN</sequence>
<dbReference type="PANTHER" id="PTHR37317">
    <property type="entry name" value="BLR8090 PROTEIN"/>
    <property type="match status" value="1"/>
</dbReference>
<dbReference type="Gene3D" id="3.40.960.10">
    <property type="entry name" value="VSR Endonuclease"/>
    <property type="match status" value="1"/>
</dbReference>
<dbReference type="AlphaFoldDB" id="A0A0F9J4H9"/>